<dbReference type="Pfam" id="PF06739">
    <property type="entry name" value="SBBP"/>
    <property type="match status" value="1"/>
</dbReference>
<proteinExistence type="predicted"/>
<dbReference type="Proteomes" id="UP000663720">
    <property type="component" value="Chromosome"/>
</dbReference>
<dbReference type="InterPro" id="IPR009091">
    <property type="entry name" value="RCC1/BLIP-II"/>
</dbReference>
<feature type="domain" description="Yeast cell wall synthesis Kre9/Knh1-like N-terminal" evidence="4">
    <location>
        <begin position="625"/>
        <end position="704"/>
    </location>
</feature>
<dbReference type="InterPro" id="IPR013783">
    <property type="entry name" value="Ig-like_fold"/>
</dbReference>
<keyword evidence="1" id="KW-0732">Signal</keyword>
<dbReference type="PANTHER" id="PTHR45982:SF1">
    <property type="entry name" value="REGULATOR OF CHROMOSOME CONDENSATION"/>
    <property type="match status" value="1"/>
</dbReference>
<keyword evidence="2" id="KW-0472">Membrane</keyword>
<dbReference type="EMBL" id="CP061799">
    <property type="protein sequence ID" value="QTA78778.1"/>
    <property type="molecule type" value="Genomic_DNA"/>
</dbReference>
<dbReference type="Gene3D" id="2.60.40.3440">
    <property type="match status" value="1"/>
</dbReference>
<dbReference type="PANTHER" id="PTHR45982">
    <property type="entry name" value="REGULATOR OF CHROMOSOME CONDENSATION"/>
    <property type="match status" value="1"/>
</dbReference>
<evidence type="ECO:0000313" key="6">
    <source>
        <dbReference type="EMBL" id="QTA78778.1"/>
    </source>
</evidence>
<sequence>MKKNIKVFKLISIIAIFSIIISFFTIDSFAARIGNNYEQQMPVPGVKAPSVRIKTLSSINPGESVDLTANETVDEKNGASSFFYWYADRGSFEVNPAYPDYSTVTYTAPAASDTVNISVRVGDTLGYVAKDTVSITVGDGATVDPGDLTPVNEDCTYTVTPSDWQQVYHTEYLLTAERTATNKSIGHFRIQPEFDNQLWDYSGHVQVIINGSPVTLYEDSELQIVHGPSYGYHPGGQGFEIWFDADFSSHKSITLHQSEDSAFGGWDTVWMMKAKCPVSVKNGTPDLTVKNAEAEPLRMAPGEVVNTRVRISNIGDASANASTLGCYLSVNGSTWDSSDILMYQEKVKTIIDGRNAYVETDVTIPENFDSGDYYLIFRADDEGIINEENTDNNEANVRIEVRDGADLTVSHTDIVKANVTPGKSVTLSARVTNSGGTGTLAASRLGYYLSLDEEWDSSDTLLGTNYFGSLLPAQSESFTRTFTIPASLPFGHHYIIFYADYDKNVSETNTDNNRVPVSIQVNYSKEMTVFIPNAQTSWSAGRDQTIEWTSNLGGTVKIELYKSLTRKIVISNSAPNNGSFIWKIAADLTPDTNYWIKIISNADTSISDDSERFAITYPQTLTLMTPGNNDIWGYGTTRNITWSSSFKGIVDIDLYKAGSFYRTVDRAVETTSVSDNTYAWIIPSDIPEGADYQISVTHSSDRSTFDMNDGYFSIADPNANNDPVAIDDSATTEQETAVIISVLANDNPIDGETLKISAITQGENGTVVINGDNTITYTPASGFAGSDYFTYTVISTGNGVKTATVYITVSEGIVICDTWELPPGAGTLAKDEAGNVYAVGGFRDSITLGNDSPVTLTADGLSAIYIAKYSPSGSLIWAQKATAEYGEIAPNIAVDKTGNLYISGYYQYTMNIYNGDAVFKTLSEEGIGGYEVFIAKYNPLGQPVWAEMAGGQWDDFGESLMVDSASGYLYIGGSFDGILNLGSGASATTLNSADDNVDMFLAKYTLNGTLVWAKNVAGGTASIFSIASDGADGVLATGYYEENVTFSGASPVTLTGTRSRQFFIAEFSADNGQAKWAQKANGYNSIGRDVAVDDTGNIYVTGTFNQTCDFYNGNTVFKTLNNYQDRDEMFMIKYNANGTPEWIRQAGGSSYDSGEAITFDGNKNPVFIGSFYQYPAEFTKDASGQTIVSNTSGIATYDANGNFQGFMEPGTGMLIAETSGNPAIIGKDGVVSPCGTISVNNPPVVVDDTANTIEEQPVTINVLDNDSDPDGDTLSVTNVTQGANGGVMIDTGGLTVTYTPNAGFMGTDTFEYTVSDGNGGVSTASVSILVESGASALSVTDIQPSDTGAVTVNQVFTFTLNEPVTAGTCYSSISLEDSNGTSVSINTVINGNGLTIEPATTLASGMDYILTIPVCALEGATGGNALSEDILHAFTTESGSTSVIFTDITAGNDHTVALDSDGNVWAWGGNNYGQVGDGSVEDRLTPVQVQGVSNITEIAAGAWHTLALDIYGSVWAWGYNPDGQLGNGTQINSSVPVNVSGLTDIIAIATGNSHSIALKGDGTVWTWGKNSSYQLGHGLGDTTDELIPGQVPNLFNVIDIAGGYNFTTVLKQDRTVWSWGRNDRGQLGTGDIIDRKVPAQALLAANADSIYGTLGTRAFAIMTDGTVWGWGYNGMNGAVGNGSGWDQPFPVKVLDNATDLSGGEWHTIALTSDGTIKAWGRNDEGEYGNGTTNYSSTPVPGADISNVINIEAGRVFTVALKENGTIWCWGYNGKGQLGNNTTENALIPVQVIIK</sequence>
<keyword evidence="2" id="KW-0812">Transmembrane</keyword>
<reference evidence="6" key="1">
    <citation type="journal article" date="2021" name="Microb. Physiol.">
        <title>Proteogenomic Insights into the Physiology of Marine, Sulfate-Reducing, Filamentous Desulfonema limicola and Desulfonema magnum.</title>
        <authorList>
            <person name="Schnaars V."/>
            <person name="Wohlbrand L."/>
            <person name="Scheve S."/>
            <person name="Hinrichs C."/>
            <person name="Reinhardt R."/>
            <person name="Rabus R."/>
        </authorList>
    </citation>
    <scope>NUCLEOTIDE SEQUENCE</scope>
    <source>
        <strain evidence="6">5ac10</strain>
    </source>
</reference>
<dbReference type="InterPro" id="IPR018466">
    <property type="entry name" value="Kre9/Knh1-like_N"/>
</dbReference>
<protein>
    <submittedName>
        <fullName evidence="6">Cell adhesion related domain (CARDB)-containing protein, immunoglobulin-like fold-containing</fullName>
    </submittedName>
</protein>
<feature type="domain" description="SbsA Ig-like" evidence="5">
    <location>
        <begin position="1335"/>
        <end position="1436"/>
    </location>
</feature>
<dbReference type="SUPFAM" id="SSF101898">
    <property type="entry name" value="NHL repeat"/>
    <property type="match status" value="1"/>
</dbReference>
<name>A0A975GF19_9BACT</name>
<evidence type="ECO:0000256" key="1">
    <source>
        <dbReference type="ARBA" id="ARBA00022729"/>
    </source>
</evidence>
<dbReference type="PRINTS" id="PR00633">
    <property type="entry name" value="RCCNDNSATION"/>
</dbReference>
<evidence type="ECO:0000313" key="7">
    <source>
        <dbReference type="Proteomes" id="UP000663720"/>
    </source>
</evidence>
<dbReference type="Pfam" id="PF07705">
    <property type="entry name" value="CARDB"/>
    <property type="match status" value="2"/>
</dbReference>
<dbReference type="InterPro" id="IPR051553">
    <property type="entry name" value="Ran_GTPase-activating"/>
</dbReference>
<keyword evidence="7" id="KW-1185">Reference proteome</keyword>
<feature type="domain" description="CARDB" evidence="3">
    <location>
        <begin position="284"/>
        <end position="396"/>
    </location>
</feature>
<evidence type="ECO:0000259" key="5">
    <source>
        <dbReference type="Pfam" id="PF13205"/>
    </source>
</evidence>
<dbReference type="Pfam" id="PF17963">
    <property type="entry name" value="Big_9"/>
    <property type="match status" value="2"/>
</dbReference>
<dbReference type="InterPro" id="IPR032812">
    <property type="entry name" value="SbsA_Ig"/>
</dbReference>
<dbReference type="GO" id="GO:0005737">
    <property type="term" value="C:cytoplasm"/>
    <property type="evidence" value="ECO:0007669"/>
    <property type="project" value="TreeGrafter"/>
</dbReference>
<dbReference type="InterPro" id="IPR011635">
    <property type="entry name" value="CARDB"/>
</dbReference>
<dbReference type="InterPro" id="IPR010620">
    <property type="entry name" value="SBBP_repeat"/>
</dbReference>
<dbReference type="KEGG" id="dli:dnl_10130"/>
<accession>A0A975GF19</accession>
<dbReference type="RefSeq" id="WP_207690601.1">
    <property type="nucleotide sequence ID" value="NZ_CP061799.1"/>
</dbReference>
<dbReference type="Pfam" id="PF13540">
    <property type="entry name" value="RCC1_2"/>
    <property type="match status" value="2"/>
</dbReference>
<feature type="domain" description="Yeast cell wall synthesis Kre9/Knh1-like N-terminal" evidence="4">
    <location>
        <begin position="532"/>
        <end position="615"/>
    </location>
</feature>
<dbReference type="NCBIfam" id="NF012211">
    <property type="entry name" value="tand_rpt_95"/>
    <property type="match status" value="2"/>
</dbReference>
<dbReference type="GO" id="GO:0005085">
    <property type="term" value="F:guanyl-nucleotide exchange factor activity"/>
    <property type="evidence" value="ECO:0007669"/>
    <property type="project" value="TreeGrafter"/>
</dbReference>
<dbReference type="PROSITE" id="PS00626">
    <property type="entry name" value="RCC1_2"/>
    <property type="match status" value="4"/>
</dbReference>
<feature type="transmembrane region" description="Helical" evidence="2">
    <location>
        <begin position="7"/>
        <end position="26"/>
    </location>
</feature>
<evidence type="ECO:0000259" key="3">
    <source>
        <dbReference type="Pfam" id="PF07705"/>
    </source>
</evidence>
<dbReference type="Pfam" id="PF13205">
    <property type="entry name" value="Big_5"/>
    <property type="match status" value="1"/>
</dbReference>
<evidence type="ECO:0000259" key="4">
    <source>
        <dbReference type="Pfam" id="PF10342"/>
    </source>
</evidence>
<dbReference type="Pfam" id="PF00415">
    <property type="entry name" value="RCC1"/>
    <property type="match status" value="4"/>
</dbReference>
<evidence type="ECO:0000256" key="2">
    <source>
        <dbReference type="SAM" id="Phobius"/>
    </source>
</evidence>
<keyword evidence="2" id="KW-1133">Transmembrane helix</keyword>
<dbReference type="SUPFAM" id="SSF50985">
    <property type="entry name" value="RCC1/BLIP-II"/>
    <property type="match status" value="2"/>
</dbReference>
<gene>
    <name evidence="6" type="ORF">dnl_10130</name>
</gene>
<feature type="domain" description="CARDB" evidence="3">
    <location>
        <begin position="405"/>
        <end position="514"/>
    </location>
</feature>
<organism evidence="6 7">
    <name type="scientific">Desulfonema limicola</name>
    <dbReference type="NCBI Taxonomy" id="45656"/>
    <lineage>
        <taxon>Bacteria</taxon>
        <taxon>Pseudomonadati</taxon>
        <taxon>Thermodesulfobacteriota</taxon>
        <taxon>Desulfobacteria</taxon>
        <taxon>Desulfobacterales</taxon>
        <taxon>Desulfococcaceae</taxon>
        <taxon>Desulfonema</taxon>
    </lineage>
</organism>
<dbReference type="Pfam" id="PF10342">
    <property type="entry name" value="Kre9_KNH"/>
    <property type="match status" value="2"/>
</dbReference>
<dbReference type="PROSITE" id="PS50012">
    <property type="entry name" value="RCC1_3"/>
    <property type="match status" value="7"/>
</dbReference>
<dbReference type="Gene3D" id="2.60.40.10">
    <property type="entry name" value="Immunoglobulins"/>
    <property type="match status" value="2"/>
</dbReference>
<dbReference type="InterPro" id="IPR000408">
    <property type="entry name" value="Reg_chr_condens"/>
</dbReference>
<dbReference type="Gene3D" id="2.130.10.30">
    <property type="entry name" value="Regulator of chromosome condensation 1/beta-lactamase-inhibitor protein II"/>
    <property type="match status" value="2"/>
</dbReference>
<dbReference type="Gene3D" id="2.60.40.2810">
    <property type="match status" value="1"/>
</dbReference>